<dbReference type="InterPro" id="IPR014731">
    <property type="entry name" value="ETF_asu_C"/>
</dbReference>
<dbReference type="PIRSF" id="PIRSF000089">
    <property type="entry name" value="Electra_flavoP_a"/>
    <property type="match status" value="1"/>
</dbReference>
<evidence type="ECO:0000313" key="10">
    <source>
        <dbReference type="EMBL" id="CRH08165.1"/>
    </source>
</evidence>
<dbReference type="InterPro" id="IPR033947">
    <property type="entry name" value="ETF_alpha_N"/>
</dbReference>
<dbReference type="GO" id="GO:0050660">
    <property type="term" value="F:flavin adenine dinucleotide binding"/>
    <property type="evidence" value="ECO:0007669"/>
    <property type="project" value="InterPro"/>
</dbReference>
<evidence type="ECO:0000256" key="2">
    <source>
        <dbReference type="ARBA" id="ARBA00022630"/>
    </source>
</evidence>
<dbReference type="Pfam" id="PF00766">
    <property type="entry name" value="ETF_alpha"/>
    <property type="match status" value="1"/>
</dbReference>
<protein>
    <recommendedName>
        <fullName evidence="6">Electron transfer flavoprotein subunit alpha</fullName>
    </recommendedName>
    <alternativeName>
        <fullName evidence="7">Electron transfer flavoprotein large subunit</fullName>
    </alternativeName>
</protein>
<dbReference type="Pfam" id="PF01012">
    <property type="entry name" value="ETF"/>
    <property type="match status" value="1"/>
</dbReference>
<feature type="binding site" evidence="8">
    <location>
        <begin position="246"/>
        <end position="250"/>
    </location>
    <ligand>
        <name>FAD</name>
        <dbReference type="ChEBI" id="CHEBI:57692"/>
    </ligand>
</feature>
<dbReference type="PANTHER" id="PTHR43153:SF1">
    <property type="entry name" value="ELECTRON TRANSFER FLAVOPROTEIN SUBUNIT ALPHA, MITOCHONDRIAL"/>
    <property type="match status" value="1"/>
</dbReference>
<comment type="cofactor">
    <cofactor evidence="8">
        <name>FAD</name>
        <dbReference type="ChEBI" id="CHEBI:57692"/>
    </cofactor>
    <text evidence="8">Binds 1 FAD per dimer.</text>
</comment>
<evidence type="ECO:0000259" key="9">
    <source>
        <dbReference type="SMART" id="SM00893"/>
    </source>
</evidence>
<keyword evidence="4" id="KW-0249">Electron transport</keyword>
<dbReference type="SUPFAM" id="SSF52467">
    <property type="entry name" value="DHS-like NAD/FAD-binding domain"/>
    <property type="match status" value="1"/>
</dbReference>
<dbReference type="Gene3D" id="3.40.50.620">
    <property type="entry name" value="HUPs"/>
    <property type="match status" value="1"/>
</dbReference>
<dbReference type="Gene3D" id="3.40.50.1220">
    <property type="entry name" value="TPP-binding domain"/>
    <property type="match status" value="1"/>
</dbReference>
<keyword evidence="3 8" id="KW-0274">FAD</keyword>
<keyword evidence="4" id="KW-0813">Transport</keyword>
<evidence type="ECO:0000256" key="4">
    <source>
        <dbReference type="ARBA" id="ARBA00022982"/>
    </source>
</evidence>
<reference evidence="10" key="1">
    <citation type="submission" date="2015-04" db="EMBL/GenBank/DDBJ databases">
        <authorList>
            <person name="Syromyatnikov M.Y."/>
            <person name="Popov V.N."/>
        </authorList>
    </citation>
    <scope>NUCLEOTIDE SEQUENCE</scope>
    <source>
        <strain evidence="10">MO-1</strain>
    </source>
</reference>
<dbReference type="InterPro" id="IPR014729">
    <property type="entry name" value="Rossmann-like_a/b/a_fold"/>
</dbReference>
<proteinExistence type="inferred from homology"/>
<comment type="function">
    <text evidence="5">The electron transfer flavoprotein serves as a specific electron acceptor for other dehydrogenases. It transfers the electrons to the main respiratory chain via ETF-ubiquinone oxidoreductase (ETF dehydrogenase).</text>
</comment>
<dbReference type="GO" id="GO:0033539">
    <property type="term" value="P:fatty acid beta-oxidation using acyl-CoA dehydrogenase"/>
    <property type="evidence" value="ECO:0007669"/>
    <property type="project" value="TreeGrafter"/>
</dbReference>
<feature type="binding site" evidence="8">
    <location>
        <position position="284"/>
    </location>
    <ligand>
        <name>FAD</name>
        <dbReference type="ChEBI" id="CHEBI:57692"/>
    </ligand>
</feature>
<dbReference type="SUPFAM" id="SSF52402">
    <property type="entry name" value="Adenine nucleotide alpha hydrolases-like"/>
    <property type="match status" value="1"/>
</dbReference>
<evidence type="ECO:0000256" key="8">
    <source>
        <dbReference type="PIRSR" id="PIRSR000089-1"/>
    </source>
</evidence>
<feature type="binding site" evidence="8">
    <location>
        <begin position="232"/>
        <end position="233"/>
    </location>
    <ligand>
        <name>FAD</name>
        <dbReference type="ChEBI" id="CHEBI:57692"/>
    </ligand>
</feature>
<dbReference type="InterPro" id="IPR029035">
    <property type="entry name" value="DHS-like_NAD/FAD-binding_dom"/>
</dbReference>
<dbReference type="FunFam" id="3.40.50.1220:FF:000001">
    <property type="entry name" value="Electron transfer flavoprotein, alpha subunit"/>
    <property type="match status" value="1"/>
</dbReference>
<gene>
    <name evidence="10" type="primary">etfA</name>
    <name evidence="10" type="ORF">MAGMO_4037</name>
</gene>
<feature type="binding site" evidence="8">
    <location>
        <begin position="263"/>
        <end position="270"/>
    </location>
    <ligand>
        <name>FAD</name>
        <dbReference type="ChEBI" id="CHEBI:57692"/>
    </ligand>
</feature>
<evidence type="ECO:0000256" key="7">
    <source>
        <dbReference type="ARBA" id="ARBA00079299"/>
    </source>
</evidence>
<dbReference type="AlphaFoldDB" id="A0A1S7LMN1"/>
<dbReference type="InterPro" id="IPR001308">
    <property type="entry name" value="ETF_a/FixB"/>
</dbReference>
<evidence type="ECO:0000256" key="5">
    <source>
        <dbReference type="ARBA" id="ARBA00025649"/>
    </source>
</evidence>
<name>A0A1S7LMN1_MAGMO</name>
<dbReference type="EMBL" id="LO017727">
    <property type="protein sequence ID" value="CRH08165.1"/>
    <property type="molecule type" value="Genomic_DNA"/>
</dbReference>
<dbReference type="SMART" id="SM00893">
    <property type="entry name" value="ETF"/>
    <property type="match status" value="1"/>
</dbReference>
<sequence length="316" mass="32954">MDVNNPTVLVVGELEQDRLSPVTAHAITAATQLAKGCTLLLCGEPHAEAVAQASQYAGVQSLIQLPACREIAVAENIAPAIAGQMANFTHLLAGESSWSKDLLPRVAALLQSQPLTAVVAIEDATTFVRPSHAGNALNRMRYQGSVPLIMSIRTTAFAPAAQQAEAAPITEGETIRASHGTLFRSLKPSPGERPDLRRADIVVCGGQGLEQGGNFVPLEQLADVMGAAVGATRSAVDAGLAPNDLQVGQTGKIVAPKLYIGVGLSGAIQHLAGMKDAGCIVSINKDPGAPIHAVADYRLVADLYDALPEWQQLIET</sequence>
<keyword evidence="2" id="KW-0285">Flavoprotein</keyword>
<dbReference type="CDD" id="cd01715">
    <property type="entry name" value="ETF_alpha"/>
    <property type="match status" value="1"/>
</dbReference>
<evidence type="ECO:0000256" key="3">
    <source>
        <dbReference type="ARBA" id="ARBA00022827"/>
    </source>
</evidence>
<organism evidence="10">
    <name type="scientific">Magnetococcus massalia (strain MO-1)</name>
    <dbReference type="NCBI Taxonomy" id="451514"/>
    <lineage>
        <taxon>Bacteria</taxon>
        <taxon>Pseudomonadati</taxon>
        <taxon>Pseudomonadota</taxon>
        <taxon>Magnetococcia</taxon>
        <taxon>Magnetococcales</taxon>
        <taxon>Magnetococcaceae</taxon>
        <taxon>Magnetococcus</taxon>
    </lineage>
</organism>
<accession>A0A1S7LMN1</accession>
<comment type="similarity">
    <text evidence="1">Belongs to the ETF alpha-subunit/FixB family.</text>
</comment>
<evidence type="ECO:0000256" key="6">
    <source>
        <dbReference type="ARBA" id="ARBA00068674"/>
    </source>
</evidence>
<dbReference type="InterPro" id="IPR014730">
    <property type="entry name" value="ETF_a/b_N"/>
</dbReference>
<feature type="domain" description="Electron transfer flavoprotein alpha/beta-subunit N-terminal" evidence="9">
    <location>
        <begin position="8"/>
        <end position="187"/>
    </location>
</feature>
<evidence type="ECO:0000256" key="1">
    <source>
        <dbReference type="ARBA" id="ARBA00005817"/>
    </source>
</evidence>
<dbReference type="GO" id="GO:0009055">
    <property type="term" value="F:electron transfer activity"/>
    <property type="evidence" value="ECO:0007669"/>
    <property type="project" value="InterPro"/>
</dbReference>
<dbReference type="PANTHER" id="PTHR43153">
    <property type="entry name" value="ELECTRON TRANSFER FLAVOPROTEIN ALPHA"/>
    <property type="match status" value="1"/>
</dbReference>